<proteinExistence type="predicted"/>
<evidence type="ECO:0000313" key="2">
    <source>
        <dbReference type="Proteomes" id="UP000501058"/>
    </source>
</evidence>
<evidence type="ECO:0000313" key="1">
    <source>
        <dbReference type="EMBL" id="QIK71335.1"/>
    </source>
</evidence>
<dbReference type="InterPro" id="IPR017523">
    <property type="entry name" value="Rv3268"/>
</dbReference>
<dbReference type="AlphaFoldDB" id="A0A6G7Y3E2"/>
<name>A0A6G7Y3E2_9ACTN</name>
<dbReference type="NCBIfam" id="TIGR03089">
    <property type="entry name" value="TIGR03089 family protein"/>
    <property type="match status" value="1"/>
</dbReference>
<dbReference type="SUPFAM" id="SSF56801">
    <property type="entry name" value="Acetyl-CoA synthetase-like"/>
    <property type="match status" value="1"/>
</dbReference>
<accession>A0A6G7Y3E2</accession>
<dbReference type="RefSeq" id="WP_166231674.1">
    <property type="nucleotide sequence ID" value="NZ_CP049865.1"/>
</dbReference>
<keyword evidence="2" id="KW-1185">Reference proteome</keyword>
<sequence>MTRAARSPGEALRLRASRDGNAPLLTWYGADGARTELSVASFENWVAKTVNLLAESDVEPGAVLRLDVLRDHPAHWMALIWPFAAWDAGASVDLTASAPDLVVTGRSAPEPATSAPGFACSLDAWARPLSAPPPGLLDYTGEALAQPDVALPTPLTGPTPAWADAEGVLTTDDLLAGASQAGRVLAHPRDARHAVTLLLGVVLGGGSLVLVEQPDADALARTATAERAELLA</sequence>
<dbReference type="Proteomes" id="UP000501058">
    <property type="component" value="Chromosome"/>
</dbReference>
<dbReference type="EMBL" id="CP049865">
    <property type="protein sequence ID" value="QIK71335.1"/>
    <property type="molecule type" value="Genomic_DNA"/>
</dbReference>
<protein>
    <recommendedName>
        <fullName evidence="3">TIGR03089 family protein</fullName>
    </recommendedName>
</protein>
<reference evidence="1 2" key="1">
    <citation type="submission" date="2020-03" db="EMBL/GenBank/DDBJ databases">
        <title>Propioniciclava sp. nov., isolated from Hydrophilus acuminatus.</title>
        <authorList>
            <person name="Hyun D.-W."/>
            <person name="Bae J.-W."/>
        </authorList>
    </citation>
    <scope>NUCLEOTIDE SEQUENCE [LARGE SCALE GENOMIC DNA]</scope>
    <source>
        <strain evidence="1 2">HDW11</strain>
    </source>
</reference>
<organism evidence="1 2">
    <name type="scientific">Propioniciclava coleopterorum</name>
    <dbReference type="NCBI Taxonomy" id="2714937"/>
    <lineage>
        <taxon>Bacteria</taxon>
        <taxon>Bacillati</taxon>
        <taxon>Actinomycetota</taxon>
        <taxon>Actinomycetes</taxon>
        <taxon>Propionibacteriales</taxon>
        <taxon>Propionibacteriaceae</taxon>
        <taxon>Propioniciclava</taxon>
    </lineage>
</organism>
<gene>
    <name evidence="1" type="ORF">G7070_02345</name>
</gene>
<evidence type="ECO:0008006" key="3">
    <source>
        <dbReference type="Google" id="ProtNLM"/>
    </source>
</evidence>
<dbReference type="KEGG" id="prv:G7070_02345"/>